<keyword evidence="4" id="KW-0720">Serine protease</keyword>
<keyword evidence="5" id="KW-1133">Transmembrane helix</keyword>
<dbReference type="Pfam" id="PF01343">
    <property type="entry name" value="Peptidase_S49"/>
    <property type="match status" value="1"/>
</dbReference>
<reference evidence="7 8" key="1">
    <citation type="submission" date="2019-11" db="EMBL/GenBank/DDBJ databases">
        <authorList>
            <person name="Holert J."/>
        </authorList>
    </citation>
    <scope>NUCLEOTIDE SEQUENCE [LARGE SCALE GENOMIC DNA]</scope>
    <source>
        <strain evidence="7">SB11_3</strain>
    </source>
</reference>
<dbReference type="CDD" id="cd07023">
    <property type="entry name" value="S49_Sppa_N_C"/>
    <property type="match status" value="1"/>
</dbReference>
<evidence type="ECO:0000259" key="6">
    <source>
        <dbReference type="Pfam" id="PF01343"/>
    </source>
</evidence>
<name>A0A5S9NTE9_9GAMM</name>
<keyword evidence="8" id="KW-1185">Reference proteome</keyword>
<comment type="similarity">
    <text evidence="1">Belongs to the peptidase S49 family.</text>
</comment>
<dbReference type="Gene3D" id="3.90.226.10">
    <property type="entry name" value="2-enoyl-CoA Hydratase, Chain A, domain 1"/>
    <property type="match status" value="1"/>
</dbReference>
<proteinExistence type="inferred from homology"/>
<keyword evidence="3 7" id="KW-0378">Hydrolase</keyword>
<evidence type="ECO:0000256" key="4">
    <source>
        <dbReference type="ARBA" id="ARBA00022825"/>
    </source>
</evidence>
<gene>
    <name evidence="7" type="primary">sppA_2</name>
    <name evidence="7" type="ORF">OPDIPICF_03913</name>
</gene>
<accession>A0A5S9NTE9</accession>
<feature type="transmembrane region" description="Helical" evidence="5">
    <location>
        <begin position="30"/>
        <end position="48"/>
    </location>
</feature>
<organism evidence="7 8">
    <name type="scientific">BD1-7 clade bacterium</name>
    <dbReference type="NCBI Taxonomy" id="2029982"/>
    <lineage>
        <taxon>Bacteria</taxon>
        <taxon>Pseudomonadati</taxon>
        <taxon>Pseudomonadota</taxon>
        <taxon>Gammaproteobacteria</taxon>
        <taxon>Cellvibrionales</taxon>
        <taxon>Spongiibacteraceae</taxon>
        <taxon>BD1-7 clade</taxon>
    </lineage>
</organism>
<keyword evidence="5" id="KW-0472">Membrane</keyword>
<dbReference type="AlphaFoldDB" id="A0A5S9NTE9"/>
<dbReference type="GO" id="GO:0008236">
    <property type="term" value="F:serine-type peptidase activity"/>
    <property type="evidence" value="ECO:0007669"/>
    <property type="project" value="UniProtKB-KW"/>
</dbReference>
<evidence type="ECO:0000256" key="1">
    <source>
        <dbReference type="ARBA" id="ARBA00008683"/>
    </source>
</evidence>
<evidence type="ECO:0000313" key="8">
    <source>
        <dbReference type="Proteomes" id="UP000441399"/>
    </source>
</evidence>
<dbReference type="GO" id="GO:0006508">
    <property type="term" value="P:proteolysis"/>
    <property type="evidence" value="ECO:0007669"/>
    <property type="project" value="UniProtKB-KW"/>
</dbReference>
<dbReference type="Proteomes" id="UP000441399">
    <property type="component" value="Unassembled WGS sequence"/>
</dbReference>
<dbReference type="PANTHER" id="PTHR42987:SF8">
    <property type="entry name" value="PROTEINASE"/>
    <property type="match status" value="1"/>
</dbReference>
<dbReference type="InterPro" id="IPR029045">
    <property type="entry name" value="ClpP/crotonase-like_dom_sf"/>
</dbReference>
<dbReference type="EMBL" id="CACSIO010000003">
    <property type="protein sequence ID" value="CAA0093898.1"/>
    <property type="molecule type" value="Genomic_DNA"/>
</dbReference>
<dbReference type="InterPro" id="IPR047272">
    <property type="entry name" value="S49_SppA_C"/>
</dbReference>
<dbReference type="OrthoDB" id="9764363at2"/>
<evidence type="ECO:0000313" key="7">
    <source>
        <dbReference type="EMBL" id="CAA0093898.1"/>
    </source>
</evidence>
<dbReference type="EC" id="3.4.21.-" evidence="7"/>
<dbReference type="SUPFAM" id="SSF52096">
    <property type="entry name" value="ClpP/crotonase"/>
    <property type="match status" value="1"/>
</dbReference>
<protein>
    <submittedName>
        <fullName evidence="7">Protease 4</fullName>
        <ecNumber evidence="7">3.4.21.-</ecNumber>
    </submittedName>
</protein>
<dbReference type="PANTHER" id="PTHR42987">
    <property type="entry name" value="PEPTIDASE S49"/>
    <property type="match status" value="1"/>
</dbReference>
<keyword evidence="2 7" id="KW-0645">Protease</keyword>
<dbReference type="InterPro" id="IPR002142">
    <property type="entry name" value="Peptidase_S49"/>
</dbReference>
<keyword evidence="5" id="KW-0812">Transmembrane</keyword>
<evidence type="ECO:0000256" key="5">
    <source>
        <dbReference type="SAM" id="Phobius"/>
    </source>
</evidence>
<sequence>MEQKSKEWQLLEKAVLASVTEQRRARRWRIFFVVLFFVYLFSILGIVTQNADMAAVAKTSEHTAVVRIQGPIMEQEPASANAIATGLRAAFKEPNAKAIILAINSPGGSPVQAGYAYDEIMRLRKLHPEKKVYAVISDLGASAAYYIASAADEIYADKASLVGSIGVISAGFGFVGTIDKLGVERRVITSGKNKAFMDPFEPLKPSDEKFWRDSLDLIHQQFITAVKTGRSDRLKETDDMFSGLIWPGETALELGLVDGVGSAGYVARDIVGAKDTVDYTVSRDPIERLIRQLGASAGAAVYQQLQMSDTAPAIR</sequence>
<evidence type="ECO:0000256" key="2">
    <source>
        <dbReference type="ARBA" id="ARBA00022670"/>
    </source>
</evidence>
<feature type="domain" description="Peptidase S49" evidence="6">
    <location>
        <begin position="127"/>
        <end position="266"/>
    </location>
</feature>
<evidence type="ECO:0000256" key="3">
    <source>
        <dbReference type="ARBA" id="ARBA00022801"/>
    </source>
</evidence>